<keyword evidence="1" id="KW-0472">Membrane</keyword>
<keyword evidence="1" id="KW-0812">Transmembrane</keyword>
<dbReference type="InterPro" id="IPR009574">
    <property type="entry name" value="DUF1189"/>
</dbReference>
<protein>
    <recommendedName>
        <fullName evidence="4">DUF1189 domain-containing protein</fullName>
    </recommendedName>
</protein>
<name>A0A2H0B515_9BACT</name>
<evidence type="ECO:0000256" key="1">
    <source>
        <dbReference type="SAM" id="Phobius"/>
    </source>
</evidence>
<gene>
    <name evidence="2" type="ORF">COX08_04730</name>
</gene>
<proteinExistence type="predicted"/>
<keyword evidence="1" id="KW-1133">Transmembrane helix</keyword>
<feature type="transmembrane region" description="Helical" evidence="1">
    <location>
        <begin position="280"/>
        <end position="312"/>
    </location>
</feature>
<accession>A0A2H0B515</accession>
<organism evidence="2 3">
    <name type="scientific">Candidatus Beckwithbacteria bacterium CG23_combo_of_CG06-09_8_20_14_all_34_8</name>
    <dbReference type="NCBI Taxonomy" id="1974497"/>
    <lineage>
        <taxon>Bacteria</taxon>
        <taxon>Candidatus Beckwithiibacteriota</taxon>
    </lineage>
</organism>
<feature type="transmembrane region" description="Helical" evidence="1">
    <location>
        <begin position="351"/>
        <end position="371"/>
    </location>
</feature>
<dbReference type="AlphaFoldDB" id="A0A2H0B515"/>
<sequence length="382" mass="43090">MPNNIQNYIDKAAKQGLTQEQITQNMLQAGWALSQILTELNLYFNKPQPILDQQPAVSQLNIKQGNSSQFINSLESNKTLEQEKIMPEEPAKSLSGVLKYFDPTFYANLLYGSQKVKPFLIAILLALIITIKPSIVFFSNWFPILKDAPSKVIAVVNENYPEELEITVKDGYASTNVTEPYYITIPKDTLDTFLPQKEKINGPKATVRLVTINTDAQASDFERYQTYALLTQKDFIYYDDGQIKTISLKEIKDVTISKQWIIDKINEINKNNRIGRILSILLYTFPLILFIGSYLTLLSSFFMLSFLLRLLTAINQIPVTFGKMFALTAAVETIPVILLTVFGWLPFVSTVIASLSSLSTVLLLAIAYTGITTYKNTYANNN</sequence>
<feature type="transmembrane region" description="Helical" evidence="1">
    <location>
        <begin position="324"/>
        <end position="345"/>
    </location>
</feature>
<dbReference type="Pfam" id="PF06691">
    <property type="entry name" value="DUF1189"/>
    <property type="match status" value="1"/>
</dbReference>
<evidence type="ECO:0008006" key="4">
    <source>
        <dbReference type="Google" id="ProtNLM"/>
    </source>
</evidence>
<evidence type="ECO:0000313" key="3">
    <source>
        <dbReference type="Proteomes" id="UP000229459"/>
    </source>
</evidence>
<dbReference type="Proteomes" id="UP000229459">
    <property type="component" value="Unassembled WGS sequence"/>
</dbReference>
<feature type="transmembrane region" description="Helical" evidence="1">
    <location>
        <begin position="119"/>
        <end position="142"/>
    </location>
</feature>
<comment type="caution">
    <text evidence="2">The sequence shown here is derived from an EMBL/GenBank/DDBJ whole genome shotgun (WGS) entry which is preliminary data.</text>
</comment>
<reference evidence="2 3" key="1">
    <citation type="submission" date="2017-09" db="EMBL/GenBank/DDBJ databases">
        <title>Depth-based differentiation of microbial function through sediment-hosted aquifers and enrichment of novel symbionts in the deep terrestrial subsurface.</title>
        <authorList>
            <person name="Probst A.J."/>
            <person name="Ladd B."/>
            <person name="Jarett J.K."/>
            <person name="Geller-Mcgrath D.E."/>
            <person name="Sieber C.M."/>
            <person name="Emerson J.B."/>
            <person name="Anantharaman K."/>
            <person name="Thomas B.C."/>
            <person name="Malmstrom R."/>
            <person name="Stieglmeier M."/>
            <person name="Klingl A."/>
            <person name="Woyke T."/>
            <person name="Ryan C.M."/>
            <person name="Banfield J.F."/>
        </authorList>
    </citation>
    <scope>NUCLEOTIDE SEQUENCE [LARGE SCALE GENOMIC DNA]</scope>
    <source>
        <strain evidence="2">CG23_combo_of_CG06-09_8_20_14_all_34_8</strain>
    </source>
</reference>
<dbReference type="EMBL" id="PCSR01000113">
    <property type="protein sequence ID" value="PIP52749.1"/>
    <property type="molecule type" value="Genomic_DNA"/>
</dbReference>
<evidence type="ECO:0000313" key="2">
    <source>
        <dbReference type="EMBL" id="PIP52749.1"/>
    </source>
</evidence>